<gene>
    <name evidence="2" type="ORF">HAPgp44</name>
</gene>
<feature type="coiled-coil region" evidence="1">
    <location>
        <begin position="21"/>
        <end position="62"/>
    </location>
</feature>
<keyword evidence="1" id="KW-0175">Coiled coil</keyword>
<dbReference type="Proteomes" id="UP000001179">
    <property type="component" value="Segment"/>
</dbReference>
<evidence type="ECO:0000313" key="2">
    <source>
        <dbReference type="EMBL" id="ABY90412.1"/>
    </source>
</evidence>
<organismHost>
    <name type="scientific">Vreelandella aquamarina</name>
    <dbReference type="NCBI Taxonomy" id="77097"/>
</organismHost>
<dbReference type="GeneID" id="5912337"/>
<dbReference type="RefSeq" id="YP_001686780.1">
    <property type="nucleotide sequence ID" value="NC_010342.1"/>
</dbReference>
<reference evidence="2 3" key="1">
    <citation type="journal article" date="2008" name="J. Virol.">
        <title>The temperate marine phage PhiHAP-1 of Halomonas aquamarina possesses a linear plasmid-like prophage genome.</title>
        <authorList>
            <person name="Mobberley J.M."/>
            <person name="Authement R.N."/>
            <person name="Segall A.M."/>
            <person name="Paul J.H."/>
        </authorList>
    </citation>
    <scope>NUCLEOTIDE SEQUENCE</scope>
</reference>
<dbReference type="Gene3D" id="1.20.5.340">
    <property type="match status" value="1"/>
</dbReference>
<dbReference type="EMBL" id="EU399241">
    <property type="protein sequence ID" value="ABY90412.1"/>
    <property type="molecule type" value="Genomic_DNA"/>
</dbReference>
<accession>B0ZSJ2</accession>
<protein>
    <submittedName>
        <fullName evidence="2">Uncharacterized protein</fullName>
    </submittedName>
</protein>
<keyword evidence="3" id="KW-1185">Reference proteome</keyword>
<name>B0ZSJ2_BPHA1</name>
<evidence type="ECO:0000256" key="1">
    <source>
        <dbReference type="SAM" id="Coils"/>
    </source>
</evidence>
<evidence type="ECO:0000313" key="3">
    <source>
        <dbReference type="Proteomes" id="UP000001179"/>
    </source>
</evidence>
<proteinExistence type="predicted"/>
<dbReference type="KEGG" id="vg:5912337"/>
<sequence>MDTTMNSDLMSQELFARLVRIEEKLDRVVRLEERQDRNERDIAHVEDRLDTVEGAMATLKTEVEN</sequence>
<organism evidence="2 3">
    <name type="scientific">Halomonas phage phiHAP-1 (isolate -/Gulf of Mexico/-/2001)</name>
    <name type="common">Bacteriophage phiHAP-1</name>
    <dbReference type="NCBI Taxonomy" id="1283337"/>
    <lineage>
        <taxon>Viruses</taxon>
        <taxon>Duplodnaviria</taxon>
        <taxon>Heunggongvirae</taxon>
        <taxon>Uroviricota</taxon>
        <taxon>Caudoviricetes</taxon>
        <taxon>Hapunavirus</taxon>
        <taxon>Hapunavirus HAP1</taxon>
    </lineage>
</organism>